<protein>
    <submittedName>
        <fullName evidence="3">Uncharacterized protein</fullName>
    </submittedName>
</protein>
<keyword evidence="2" id="KW-1185">Reference proteome</keyword>
<organism evidence="2 3">
    <name type="scientific">Plectus sambesii</name>
    <dbReference type="NCBI Taxonomy" id="2011161"/>
    <lineage>
        <taxon>Eukaryota</taxon>
        <taxon>Metazoa</taxon>
        <taxon>Ecdysozoa</taxon>
        <taxon>Nematoda</taxon>
        <taxon>Chromadorea</taxon>
        <taxon>Plectida</taxon>
        <taxon>Plectina</taxon>
        <taxon>Plectoidea</taxon>
        <taxon>Plectidae</taxon>
        <taxon>Plectus</taxon>
    </lineage>
</organism>
<keyword evidence="1" id="KW-0732">Signal</keyword>
<dbReference type="AlphaFoldDB" id="A0A914WT82"/>
<proteinExistence type="predicted"/>
<sequence length="106" mass="11034">MHHLIAIIAICVSLLAVEAGWLDDLAEAASDVSKSTGEWAQGAAKDTIKAAQHAGKLTGDWLKTAGTDVLEKTGEAGEDVGGWLKEAGQAIKDHPNNEVTSNNATQ</sequence>
<dbReference type="WBParaSite" id="PSAMB.scaffold5311size12059.g26322.t1">
    <property type="protein sequence ID" value="PSAMB.scaffold5311size12059.g26322.t1"/>
    <property type="gene ID" value="PSAMB.scaffold5311size12059.g26322"/>
</dbReference>
<dbReference type="Proteomes" id="UP000887566">
    <property type="component" value="Unplaced"/>
</dbReference>
<accession>A0A914WT82</accession>
<name>A0A914WT82_9BILA</name>
<evidence type="ECO:0000256" key="1">
    <source>
        <dbReference type="SAM" id="SignalP"/>
    </source>
</evidence>
<feature type="chain" id="PRO_5038055145" evidence="1">
    <location>
        <begin position="20"/>
        <end position="106"/>
    </location>
</feature>
<evidence type="ECO:0000313" key="2">
    <source>
        <dbReference type="Proteomes" id="UP000887566"/>
    </source>
</evidence>
<feature type="signal peptide" evidence="1">
    <location>
        <begin position="1"/>
        <end position="19"/>
    </location>
</feature>
<reference evidence="3" key="1">
    <citation type="submission" date="2022-11" db="UniProtKB">
        <authorList>
            <consortium name="WormBaseParasite"/>
        </authorList>
    </citation>
    <scope>IDENTIFICATION</scope>
</reference>
<evidence type="ECO:0000313" key="3">
    <source>
        <dbReference type="WBParaSite" id="PSAMB.scaffold5311size12059.g26322.t1"/>
    </source>
</evidence>